<keyword evidence="6 8" id="KW-1133">Transmembrane helix</keyword>
<evidence type="ECO:0000256" key="1">
    <source>
        <dbReference type="ARBA" id="ARBA00004651"/>
    </source>
</evidence>
<dbReference type="Proteomes" id="UP001501747">
    <property type="component" value="Unassembled WGS sequence"/>
</dbReference>
<organism evidence="9 10">
    <name type="scientific">Allokutzneria multivorans</name>
    <dbReference type="NCBI Taxonomy" id="1142134"/>
    <lineage>
        <taxon>Bacteria</taxon>
        <taxon>Bacillati</taxon>
        <taxon>Actinomycetota</taxon>
        <taxon>Actinomycetes</taxon>
        <taxon>Pseudonocardiales</taxon>
        <taxon>Pseudonocardiaceae</taxon>
        <taxon>Allokutzneria</taxon>
    </lineage>
</organism>
<feature type="transmembrane region" description="Helical" evidence="8">
    <location>
        <begin position="95"/>
        <end position="125"/>
    </location>
</feature>
<accession>A0ABP7SF77</accession>
<keyword evidence="10" id="KW-1185">Reference proteome</keyword>
<reference evidence="10" key="1">
    <citation type="journal article" date="2019" name="Int. J. Syst. Evol. Microbiol.">
        <title>The Global Catalogue of Microorganisms (GCM) 10K type strain sequencing project: providing services to taxonomists for standard genome sequencing and annotation.</title>
        <authorList>
            <consortium name="The Broad Institute Genomics Platform"/>
            <consortium name="The Broad Institute Genome Sequencing Center for Infectious Disease"/>
            <person name="Wu L."/>
            <person name="Ma J."/>
        </authorList>
    </citation>
    <scope>NUCLEOTIDE SEQUENCE [LARGE SCALE GENOMIC DNA]</scope>
    <source>
        <strain evidence="10">JCM 17342</strain>
    </source>
</reference>
<proteinExistence type="inferred from homology"/>
<evidence type="ECO:0000313" key="10">
    <source>
        <dbReference type="Proteomes" id="UP001501747"/>
    </source>
</evidence>
<comment type="similarity">
    <text evidence="2 8">Belongs to the 4-toluene sulfonate uptake permease (TSUP) (TC 2.A.102) family.</text>
</comment>
<sequence>MPDLAALDFGGVSWVGVLFLCAAALLAGTVDAIVGGGGLLQLPALLLVMPGGDVIHSIATSKVVGTVGAAATGFTYSRTTPMDWGTVVRMSSAGFLAAMAGAACASAMPAGALNVVVLVALLVVVGHTLRNPDLGVAERAHGARTWVTVLGGAAIGFWNGLGAPGTGSFLVFLLVGVAGHSFLGASAIAKVVNVATSVGALIFFIPAGTVLWGLGIAMAACNVIGGVVGTLIAVRKGASFIRRIFLGVALALIATVGVKLLG</sequence>
<gene>
    <name evidence="9" type="ORF">GCM10022247_36340</name>
</gene>
<feature type="transmembrane region" description="Helical" evidence="8">
    <location>
        <begin position="145"/>
        <end position="175"/>
    </location>
</feature>
<dbReference type="EMBL" id="BAABAL010000012">
    <property type="protein sequence ID" value="GAA4010830.1"/>
    <property type="molecule type" value="Genomic_DNA"/>
</dbReference>
<comment type="subcellular location">
    <subcellularLocation>
        <location evidence="1 8">Cell membrane</location>
        <topology evidence="1 8">Multi-pass membrane protein</topology>
    </subcellularLocation>
</comment>
<feature type="transmembrane region" description="Helical" evidence="8">
    <location>
        <begin position="12"/>
        <end position="34"/>
    </location>
</feature>
<feature type="transmembrane region" description="Helical" evidence="8">
    <location>
        <begin position="244"/>
        <end position="261"/>
    </location>
</feature>
<feature type="transmembrane region" description="Helical" evidence="8">
    <location>
        <begin position="54"/>
        <end position="74"/>
    </location>
</feature>
<feature type="transmembrane region" description="Helical" evidence="8">
    <location>
        <begin position="211"/>
        <end position="232"/>
    </location>
</feature>
<protein>
    <recommendedName>
        <fullName evidence="8">Probable membrane transporter protein</fullName>
    </recommendedName>
</protein>
<feature type="transmembrane region" description="Helical" evidence="8">
    <location>
        <begin position="182"/>
        <end position="205"/>
    </location>
</feature>
<evidence type="ECO:0000256" key="4">
    <source>
        <dbReference type="ARBA" id="ARBA00022475"/>
    </source>
</evidence>
<evidence type="ECO:0000256" key="5">
    <source>
        <dbReference type="ARBA" id="ARBA00022692"/>
    </source>
</evidence>
<name>A0ABP7SF77_9PSEU</name>
<dbReference type="RefSeq" id="WP_344876235.1">
    <property type="nucleotide sequence ID" value="NZ_BAABAL010000012.1"/>
</dbReference>
<dbReference type="Pfam" id="PF01925">
    <property type="entry name" value="TauE"/>
    <property type="match status" value="1"/>
</dbReference>
<dbReference type="PANTHER" id="PTHR30269:SF0">
    <property type="entry name" value="MEMBRANE TRANSPORTER PROTEIN YFCA-RELATED"/>
    <property type="match status" value="1"/>
</dbReference>
<dbReference type="InterPro" id="IPR002781">
    <property type="entry name" value="TM_pro_TauE-like"/>
</dbReference>
<evidence type="ECO:0000256" key="8">
    <source>
        <dbReference type="RuleBase" id="RU363041"/>
    </source>
</evidence>
<comment type="caution">
    <text evidence="9">The sequence shown here is derived from an EMBL/GenBank/DDBJ whole genome shotgun (WGS) entry which is preliminary data.</text>
</comment>
<dbReference type="InterPro" id="IPR052017">
    <property type="entry name" value="TSUP"/>
</dbReference>
<evidence type="ECO:0000313" key="9">
    <source>
        <dbReference type="EMBL" id="GAA4010830.1"/>
    </source>
</evidence>
<keyword evidence="7 8" id="KW-0472">Membrane</keyword>
<evidence type="ECO:0000256" key="2">
    <source>
        <dbReference type="ARBA" id="ARBA00009142"/>
    </source>
</evidence>
<evidence type="ECO:0000256" key="7">
    <source>
        <dbReference type="ARBA" id="ARBA00023136"/>
    </source>
</evidence>
<evidence type="ECO:0000256" key="3">
    <source>
        <dbReference type="ARBA" id="ARBA00022448"/>
    </source>
</evidence>
<keyword evidence="5 8" id="KW-0812">Transmembrane</keyword>
<evidence type="ECO:0000256" key="6">
    <source>
        <dbReference type="ARBA" id="ARBA00022989"/>
    </source>
</evidence>
<keyword evidence="3" id="KW-0813">Transport</keyword>
<keyword evidence="4 8" id="KW-1003">Cell membrane</keyword>
<dbReference type="PANTHER" id="PTHR30269">
    <property type="entry name" value="TRANSMEMBRANE PROTEIN YFCA"/>
    <property type="match status" value="1"/>
</dbReference>